<dbReference type="EMBL" id="JAGRRH010000021">
    <property type="protein sequence ID" value="KAG7346867.1"/>
    <property type="molecule type" value="Genomic_DNA"/>
</dbReference>
<feature type="transmembrane region" description="Helical" evidence="2">
    <location>
        <begin position="295"/>
        <end position="313"/>
    </location>
</feature>
<dbReference type="GO" id="GO:0005385">
    <property type="term" value="F:zinc ion transmembrane transporter activity"/>
    <property type="evidence" value="ECO:0007669"/>
    <property type="project" value="TreeGrafter"/>
</dbReference>
<dbReference type="GO" id="GO:0016020">
    <property type="term" value="C:membrane"/>
    <property type="evidence" value="ECO:0007669"/>
    <property type="project" value="TreeGrafter"/>
</dbReference>
<keyword evidence="2" id="KW-0472">Membrane</keyword>
<feature type="transmembrane region" description="Helical" evidence="2">
    <location>
        <begin position="176"/>
        <end position="199"/>
    </location>
</feature>
<evidence type="ECO:0000313" key="4">
    <source>
        <dbReference type="Proteomes" id="UP000693970"/>
    </source>
</evidence>
<feature type="transmembrane region" description="Helical" evidence="2">
    <location>
        <begin position="238"/>
        <end position="260"/>
    </location>
</feature>
<evidence type="ECO:0000256" key="1">
    <source>
        <dbReference type="SAM" id="MobiDB-lite"/>
    </source>
</evidence>
<reference evidence="3" key="2">
    <citation type="submission" date="2021-04" db="EMBL/GenBank/DDBJ databases">
        <authorList>
            <person name="Podell S."/>
        </authorList>
    </citation>
    <scope>NUCLEOTIDE SEQUENCE</scope>
    <source>
        <strain evidence="3">Hildebrandi</strain>
    </source>
</reference>
<name>A0A9K3KNL0_9STRA</name>
<dbReference type="AlphaFoldDB" id="A0A9K3KNL0"/>
<feature type="transmembrane region" description="Helical" evidence="2">
    <location>
        <begin position="96"/>
        <end position="118"/>
    </location>
</feature>
<sequence>MTSNNTPIHTSAKAATSRNSSGDPDKKTKRQPTPLIVYAALVAFAVISYVTLPNPLQPHHGEEPSIRHVFYYGWLTAISTGLGAIPLAFAPDLPSYWVGISNAIAAGMMIAASYSLLFEGCTFDDPKDSSSIPVVVRTAMGAIIGLIFINVTEKFLSGHEELSVGGLAGADAKRALLIFFVMTLHSFSEGVGIGVSFGGVHGSELGVFISASLAVHNIPEGLAMAVTLMPRGTSLPTAIVFAVLTSFPQPLMAVPAYVFVHHFIPILPAGLGFAGGAMAWVALFELLMEAIEDSGLLTTAVVSTISLAGMHFLNEMIDAGARS</sequence>
<dbReference type="PANTHER" id="PTHR11040">
    <property type="entry name" value="ZINC/IRON TRANSPORTER"/>
    <property type="match status" value="1"/>
</dbReference>
<dbReference type="OrthoDB" id="262547at2759"/>
<feature type="transmembrane region" description="Helical" evidence="2">
    <location>
        <begin position="130"/>
        <end position="149"/>
    </location>
</feature>
<comment type="caution">
    <text evidence="3">The sequence shown here is derived from an EMBL/GenBank/DDBJ whole genome shotgun (WGS) entry which is preliminary data.</text>
</comment>
<reference evidence="3" key="1">
    <citation type="journal article" date="2021" name="Sci. Rep.">
        <title>Diploid genomic architecture of Nitzschia inconspicua, an elite biomass production diatom.</title>
        <authorList>
            <person name="Oliver A."/>
            <person name="Podell S."/>
            <person name="Pinowska A."/>
            <person name="Traller J.C."/>
            <person name="Smith S.R."/>
            <person name="McClure R."/>
            <person name="Beliaev A."/>
            <person name="Bohutskyi P."/>
            <person name="Hill E.A."/>
            <person name="Rabines A."/>
            <person name="Zheng H."/>
            <person name="Allen L.Z."/>
            <person name="Kuo A."/>
            <person name="Grigoriev I.V."/>
            <person name="Allen A.E."/>
            <person name="Hazlebeck D."/>
            <person name="Allen E.E."/>
        </authorList>
    </citation>
    <scope>NUCLEOTIDE SEQUENCE</scope>
    <source>
        <strain evidence="3">Hildebrandi</strain>
    </source>
</reference>
<feature type="transmembrane region" description="Helical" evidence="2">
    <location>
        <begin position="72"/>
        <end position="89"/>
    </location>
</feature>
<protein>
    <submittedName>
        <fullName evidence="3">Zinc/iron permease</fullName>
    </submittedName>
</protein>
<feature type="transmembrane region" description="Helical" evidence="2">
    <location>
        <begin position="266"/>
        <end position="288"/>
    </location>
</feature>
<gene>
    <name evidence="3" type="ORF">IV203_005936</name>
</gene>
<dbReference type="PANTHER" id="PTHR11040:SF70">
    <property type="entry name" value="OS05G0316100 PROTEIN"/>
    <property type="match status" value="1"/>
</dbReference>
<keyword evidence="2" id="KW-1133">Transmembrane helix</keyword>
<dbReference type="Proteomes" id="UP000693970">
    <property type="component" value="Unassembled WGS sequence"/>
</dbReference>
<keyword evidence="4" id="KW-1185">Reference proteome</keyword>
<keyword evidence="2" id="KW-0812">Transmembrane</keyword>
<evidence type="ECO:0000313" key="3">
    <source>
        <dbReference type="EMBL" id="KAG7346867.1"/>
    </source>
</evidence>
<organism evidence="3 4">
    <name type="scientific">Nitzschia inconspicua</name>
    <dbReference type="NCBI Taxonomy" id="303405"/>
    <lineage>
        <taxon>Eukaryota</taxon>
        <taxon>Sar</taxon>
        <taxon>Stramenopiles</taxon>
        <taxon>Ochrophyta</taxon>
        <taxon>Bacillariophyta</taxon>
        <taxon>Bacillariophyceae</taxon>
        <taxon>Bacillariophycidae</taxon>
        <taxon>Bacillariales</taxon>
        <taxon>Bacillariaceae</taxon>
        <taxon>Nitzschia</taxon>
    </lineage>
</organism>
<accession>A0A9K3KNL0</accession>
<proteinExistence type="predicted"/>
<feature type="transmembrane region" description="Helical" evidence="2">
    <location>
        <begin position="35"/>
        <end position="52"/>
    </location>
</feature>
<evidence type="ECO:0000256" key="2">
    <source>
        <dbReference type="SAM" id="Phobius"/>
    </source>
</evidence>
<feature type="compositionally biased region" description="Polar residues" evidence="1">
    <location>
        <begin position="1"/>
        <end position="22"/>
    </location>
</feature>
<feature type="region of interest" description="Disordered" evidence="1">
    <location>
        <begin position="1"/>
        <end position="30"/>
    </location>
</feature>